<dbReference type="InterPro" id="IPR043502">
    <property type="entry name" value="DNA/RNA_pol_sf"/>
</dbReference>
<comment type="caution">
    <text evidence="1">The sequence shown here is derived from an EMBL/GenBank/DDBJ whole genome shotgun (WGS) entry which is preliminary data.</text>
</comment>
<evidence type="ECO:0000313" key="2">
    <source>
        <dbReference type="Proteomes" id="UP000821853"/>
    </source>
</evidence>
<dbReference type="GO" id="GO:0071897">
    <property type="term" value="P:DNA biosynthetic process"/>
    <property type="evidence" value="ECO:0007669"/>
    <property type="project" value="UniProtKB-ARBA"/>
</dbReference>
<protein>
    <submittedName>
        <fullName evidence="1">Uncharacterized protein</fullName>
    </submittedName>
</protein>
<dbReference type="VEuPathDB" id="VectorBase:HLOH_042155"/>
<dbReference type="AlphaFoldDB" id="A0A9J6GIH1"/>
<name>A0A9J6GIH1_HAELO</name>
<dbReference type="Gene3D" id="3.10.10.10">
    <property type="entry name" value="HIV Type 1 Reverse Transcriptase, subunit A, domain 1"/>
    <property type="match status" value="1"/>
</dbReference>
<dbReference type="OrthoDB" id="112267at2759"/>
<accession>A0A9J6GIH1</accession>
<sequence length="66" mass="7015">MIEELKQAGIVVDSTSDHASPILLVRKKTGELRIGVDYRALVAEDAAFRVTGPIVTAGAASHVRTL</sequence>
<organism evidence="1 2">
    <name type="scientific">Haemaphysalis longicornis</name>
    <name type="common">Bush tick</name>
    <dbReference type="NCBI Taxonomy" id="44386"/>
    <lineage>
        <taxon>Eukaryota</taxon>
        <taxon>Metazoa</taxon>
        <taxon>Ecdysozoa</taxon>
        <taxon>Arthropoda</taxon>
        <taxon>Chelicerata</taxon>
        <taxon>Arachnida</taxon>
        <taxon>Acari</taxon>
        <taxon>Parasitiformes</taxon>
        <taxon>Ixodida</taxon>
        <taxon>Ixodoidea</taxon>
        <taxon>Ixodidae</taxon>
        <taxon>Haemaphysalinae</taxon>
        <taxon>Haemaphysalis</taxon>
    </lineage>
</organism>
<evidence type="ECO:0000313" key="1">
    <source>
        <dbReference type="EMBL" id="KAH9375245.1"/>
    </source>
</evidence>
<keyword evidence="2" id="KW-1185">Reference proteome</keyword>
<dbReference type="SUPFAM" id="SSF56672">
    <property type="entry name" value="DNA/RNA polymerases"/>
    <property type="match status" value="1"/>
</dbReference>
<reference evidence="1 2" key="1">
    <citation type="journal article" date="2020" name="Cell">
        <title>Large-Scale Comparative Analyses of Tick Genomes Elucidate Their Genetic Diversity and Vector Capacities.</title>
        <authorList>
            <consortium name="Tick Genome and Microbiome Consortium (TIGMIC)"/>
            <person name="Jia N."/>
            <person name="Wang J."/>
            <person name="Shi W."/>
            <person name="Du L."/>
            <person name="Sun Y."/>
            <person name="Zhan W."/>
            <person name="Jiang J.F."/>
            <person name="Wang Q."/>
            <person name="Zhang B."/>
            <person name="Ji P."/>
            <person name="Bell-Sakyi L."/>
            <person name="Cui X.M."/>
            <person name="Yuan T.T."/>
            <person name="Jiang B.G."/>
            <person name="Yang W.F."/>
            <person name="Lam T.T."/>
            <person name="Chang Q.C."/>
            <person name="Ding S.J."/>
            <person name="Wang X.J."/>
            <person name="Zhu J.G."/>
            <person name="Ruan X.D."/>
            <person name="Zhao L."/>
            <person name="Wei J.T."/>
            <person name="Ye R.Z."/>
            <person name="Que T.C."/>
            <person name="Du C.H."/>
            <person name="Zhou Y.H."/>
            <person name="Cheng J.X."/>
            <person name="Dai P.F."/>
            <person name="Guo W.B."/>
            <person name="Han X.H."/>
            <person name="Huang E.J."/>
            <person name="Li L.F."/>
            <person name="Wei W."/>
            <person name="Gao Y.C."/>
            <person name="Liu J.Z."/>
            <person name="Shao H.Z."/>
            <person name="Wang X."/>
            <person name="Wang C.C."/>
            <person name="Yang T.C."/>
            <person name="Huo Q.B."/>
            <person name="Li W."/>
            <person name="Chen H.Y."/>
            <person name="Chen S.E."/>
            <person name="Zhou L.G."/>
            <person name="Ni X.B."/>
            <person name="Tian J.H."/>
            <person name="Sheng Y."/>
            <person name="Liu T."/>
            <person name="Pan Y.S."/>
            <person name="Xia L.Y."/>
            <person name="Li J."/>
            <person name="Zhao F."/>
            <person name="Cao W.C."/>
        </authorList>
    </citation>
    <scope>NUCLEOTIDE SEQUENCE [LARGE SCALE GENOMIC DNA]</scope>
    <source>
        <strain evidence="1">HaeL-2018</strain>
    </source>
</reference>
<gene>
    <name evidence="1" type="ORF">HPB48_006057</name>
</gene>
<proteinExistence type="predicted"/>
<dbReference type="EMBL" id="JABSTR010000007">
    <property type="protein sequence ID" value="KAH9375245.1"/>
    <property type="molecule type" value="Genomic_DNA"/>
</dbReference>
<dbReference type="Proteomes" id="UP000821853">
    <property type="component" value="Chromosome 5"/>
</dbReference>